<dbReference type="AlphaFoldDB" id="A0A1Z5JPZ0"/>
<accession>A0A1Z5JPZ0</accession>
<evidence type="ECO:0000256" key="1">
    <source>
        <dbReference type="SAM" id="MobiDB-lite"/>
    </source>
</evidence>
<comment type="caution">
    <text evidence="2">The sequence shown here is derived from an EMBL/GenBank/DDBJ whole genome shotgun (WGS) entry which is preliminary data.</text>
</comment>
<dbReference type="EMBL" id="BDSP01000101">
    <property type="protein sequence ID" value="GAX16087.1"/>
    <property type="molecule type" value="Genomic_DNA"/>
</dbReference>
<feature type="region of interest" description="Disordered" evidence="1">
    <location>
        <begin position="503"/>
        <end position="532"/>
    </location>
</feature>
<name>A0A1Z5JPZ0_FISSO</name>
<proteinExistence type="predicted"/>
<evidence type="ECO:0000313" key="3">
    <source>
        <dbReference type="Proteomes" id="UP000198406"/>
    </source>
</evidence>
<dbReference type="Proteomes" id="UP000198406">
    <property type="component" value="Unassembled WGS sequence"/>
</dbReference>
<sequence length="532" mass="61096">MERAKRYSGLLQHVPTEELTDRQKAFFPYEFWKYTPVYKVLREPSSFDEVYWKNHHICAIWRENGTFIVHYDDDQMYPIFWNLEHNLFFTNEADFIILGETEAAIAETATLFWSLKQEIDADTVLLIEGCHSHNDYAYVHRSKFDFATLQPVQLAQILNSNPTRAIDIQEGKWTVEQSVVLASRPYPLKLTLGKAFAFKDGGIKFVDVLQTRNSSFGSFCVDFEDQGSPLDNYNLKRLLKLDVFETLDIRCPYKECVLPMFSAKAKTLRCTVDPDDAELEDFKVLNVVTSDVGLKVVLRGDDSQWDEVLVSFLNRVAELGHLERSQSTMIRENIKLLRIYNIDTCHDFDWSVHYKAILGSMEEHKGLRTFVMQNSEYYDDETRMFRVNFDFPLLEQLLSRNRYIELLDRSGKRLSNGLTIDNLYALNRFYRGSTSLVKKAASVRPLLVSSALLNSASNQFQNTALLLSAHIDVLCEWVQEMDLDTADAAGSGTMENVSTLASVPAPLNQTHPKRKSHARASTIAKKPARDQK</sequence>
<protein>
    <submittedName>
        <fullName evidence="2">Uncharacterized protein</fullName>
    </submittedName>
</protein>
<organism evidence="2 3">
    <name type="scientific">Fistulifera solaris</name>
    <name type="common">Oleaginous diatom</name>
    <dbReference type="NCBI Taxonomy" id="1519565"/>
    <lineage>
        <taxon>Eukaryota</taxon>
        <taxon>Sar</taxon>
        <taxon>Stramenopiles</taxon>
        <taxon>Ochrophyta</taxon>
        <taxon>Bacillariophyta</taxon>
        <taxon>Bacillariophyceae</taxon>
        <taxon>Bacillariophycidae</taxon>
        <taxon>Naviculales</taxon>
        <taxon>Naviculaceae</taxon>
        <taxon>Fistulifera</taxon>
    </lineage>
</organism>
<keyword evidence="3" id="KW-1185">Reference proteome</keyword>
<dbReference type="InParanoid" id="A0A1Z5JPZ0"/>
<gene>
    <name evidence="2" type="ORF">FisN_20Hu236</name>
</gene>
<reference evidence="2 3" key="1">
    <citation type="journal article" date="2015" name="Plant Cell">
        <title>Oil accumulation by the oleaginous diatom Fistulifera solaris as revealed by the genome and transcriptome.</title>
        <authorList>
            <person name="Tanaka T."/>
            <person name="Maeda Y."/>
            <person name="Veluchamy A."/>
            <person name="Tanaka M."/>
            <person name="Abida H."/>
            <person name="Marechal E."/>
            <person name="Bowler C."/>
            <person name="Muto M."/>
            <person name="Sunaga Y."/>
            <person name="Tanaka M."/>
            <person name="Yoshino T."/>
            <person name="Taniguchi T."/>
            <person name="Fukuda Y."/>
            <person name="Nemoto M."/>
            <person name="Matsumoto M."/>
            <person name="Wong P.S."/>
            <person name="Aburatani S."/>
            <person name="Fujibuchi W."/>
        </authorList>
    </citation>
    <scope>NUCLEOTIDE SEQUENCE [LARGE SCALE GENOMIC DNA]</scope>
    <source>
        <strain evidence="2 3">JPCC DA0580</strain>
    </source>
</reference>
<evidence type="ECO:0000313" key="2">
    <source>
        <dbReference type="EMBL" id="GAX16087.1"/>
    </source>
</evidence>